<feature type="region of interest" description="Disordered" evidence="1">
    <location>
        <begin position="252"/>
        <end position="428"/>
    </location>
</feature>
<dbReference type="AlphaFoldDB" id="A0A9P8QRL6"/>
<dbReference type="SMART" id="SM00384">
    <property type="entry name" value="AT_hook"/>
    <property type="match status" value="4"/>
</dbReference>
<keyword evidence="3" id="KW-1185">Reference proteome</keyword>
<accession>A0A9P8QRL6</accession>
<comment type="caution">
    <text evidence="2">The sequence shown here is derived from an EMBL/GenBank/DDBJ whole genome shotgun (WGS) entry which is preliminary data.</text>
</comment>
<feature type="region of interest" description="Disordered" evidence="1">
    <location>
        <begin position="196"/>
        <end position="232"/>
    </location>
</feature>
<dbReference type="EMBL" id="JAIWOZ010000001">
    <property type="protein sequence ID" value="KAH6610004.1"/>
    <property type="molecule type" value="Genomic_DNA"/>
</dbReference>
<gene>
    <name evidence="2" type="ORF">Trco_000024</name>
</gene>
<dbReference type="Pfam" id="PF02178">
    <property type="entry name" value="AT_hook"/>
    <property type="match status" value="4"/>
</dbReference>
<proteinExistence type="predicted"/>
<dbReference type="GO" id="GO:0003677">
    <property type="term" value="F:DNA binding"/>
    <property type="evidence" value="ECO:0007669"/>
    <property type="project" value="InterPro"/>
</dbReference>
<name>A0A9P8QRL6_9HYPO</name>
<evidence type="ECO:0000256" key="1">
    <source>
        <dbReference type="SAM" id="MobiDB-lite"/>
    </source>
</evidence>
<feature type="compositionally biased region" description="Polar residues" evidence="1">
    <location>
        <begin position="196"/>
        <end position="206"/>
    </location>
</feature>
<reference evidence="2" key="1">
    <citation type="submission" date="2021-08" db="EMBL/GenBank/DDBJ databases">
        <title>Chromosome-Level Trichoderma cornu-damae using Hi-C Data.</title>
        <authorList>
            <person name="Kim C.S."/>
        </authorList>
    </citation>
    <scope>NUCLEOTIDE SEQUENCE</scope>
    <source>
        <strain evidence="2">KA19-0412C</strain>
    </source>
</reference>
<evidence type="ECO:0000313" key="3">
    <source>
        <dbReference type="Proteomes" id="UP000827724"/>
    </source>
</evidence>
<dbReference type="PRINTS" id="PR00929">
    <property type="entry name" value="ATHOOK"/>
</dbReference>
<organism evidence="2 3">
    <name type="scientific">Trichoderma cornu-damae</name>
    <dbReference type="NCBI Taxonomy" id="654480"/>
    <lineage>
        <taxon>Eukaryota</taxon>
        <taxon>Fungi</taxon>
        <taxon>Dikarya</taxon>
        <taxon>Ascomycota</taxon>
        <taxon>Pezizomycotina</taxon>
        <taxon>Sordariomycetes</taxon>
        <taxon>Hypocreomycetidae</taxon>
        <taxon>Hypocreales</taxon>
        <taxon>Hypocreaceae</taxon>
        <taxon>Trichoderma</taxon>
    </lineage>
</organism>
<dbReference type="OrthoDB" id="4899715at2759"/>
<feature type="region of interest" description="Disordered" evidence="1">
    <location>
        <begin position="1"/>
        <end position="23"/>
    </location>
</feature>
<evidence type="ECO:0000313" key="2">
    <source>
        <dbReference type="EMBL" id="KAH6610004.1"/>
    </source>
</evidence>
<protein>
    <submittedName>
        <fullName evidence="2">Uncharacterized protein</fullName>
    </submittedName>
</protein>
<dbReference type="Proteomes" id="UP000827724">
    <property type="component" value="Unassembled WGS sequence"/>
</dbReference>
<sequence>MDFNPADEQSPPTDLWPTNDGLDSEDAATIASLATQPLQSKFNCEHGDGIEVSGQALVANYAESRSSPQSQYSAIIPTEPAESFRGLMEDHERGAQILEEDAILEYGLEPGARGHSSIDVAGVEEPSLLSGEHIPPDPFRSLLNVADVDVAAQNSLTYEVEMSATMTASHIANEMFSSTYAEMPNDGSVNLQALQLTPPQTESPSVSIEERDRAEQETEPTFNVDEQRDGSEAQSPILEEIKSDIGAQQQLMTESNEQLARGDGKGSSALQHAPRGRGRPRKSDASVVPSDSLPKRTRIIAKVAEQEHASPEADEATGSVVAEGAEVSKVEEASGVRKRGRPCKSEIGEATPSSVKRGSGRPPKSAAADVTPESTPAIGKRGRPRKSSMADTTRAYDTGFRTGFRTSFRKKRAAPEGRGGASNTGLCR</sequence>
<feature type="compositionally biased region" description="Basic and acidic residues" evidence="1">
    <location>
        <begin position="326"/>
        <end position="335"/>
    </location>
</feature>
<dbReference type="InterPro" id="IPR017956">
    <property type="entry name" value="AT_hook_DNA-bd_motif"/>
</dbReference>